<accession>A0A2P5G1A4</accession>
<dbReference type="OrthoDB" id="10351784at2759"/>
<gene>
    <name evidence="1" type="ORF">TorRG33x02_001030</name>
</gene>
<dbReference type="AlphaFoldDB" id="A0A2P5G1A4"/>
<organism evidence="1 2">
    <name type="scientific">Trema orientale</name>
    <name type="common">Charcoal tree</name>
    <name type="synonym">Celtis orientalis</name>
    <dbReference type="NCBI Taxonomy" id="63057"/>
    <lineage>
        <taxon>Eukaryota</taxon>
        <taxon>Viridiplantae</taxon>
        <taxon>Streptophyta</taxon>
        <taxon>Embryophyta</taxon>
        <taxon>Tracheophyta</taxon>
        <taxon>Spermatophyta</taxon>
        <taxon>Magnoliopsida</taxon>
        <taxon>eudicotyledons</taxon>
        <taxon>Gunneridae</taxon>
        <taxon>Pentapetalae</taxon>
        <taxon>rosids</taxon>
        <taxon>fabids</taxon>
        <taxon>Rosales</taxon>
        <taxon>Cannabaceae</taxon>
        <taxon>Trema</taxon>
    </lineage>
</organism>
<evidence type="ECO:0000313" key="1">
    <source>
        <dbReference type="EMBL" id="POO03799.1"/>
    </source>
</evidence>
<dbReference type="InParanoid" id="A0A2P5G1A4"/>
<feature type="non-terminal residue" evidence="1">
    <location>
        <position position="1"/>
    </location>
</feature>
<dbReference type="EMBL" id="JXTC01000001">
    <property type="protein sequence ID" value="POO03799.1"/>
    <property type="molecule type" value="Genomic_DNA"/>
</dbReference>
<evidence type="ECO:0000313" key="2">
    <source>
        <dbReference type="Proteomes" id="UP000237000"/>
    </source>
</evidence>
<sequence length="99" mass="11244">SPEYAFSLCTDSKMQNLAIYLADGLILPCSFQLILLNVGARIELTMSHLSRIFSLCTCEVLIDTRILKSRSSLCDDVRILMDNFQLDWANNNLRGQKED</sequence>
<proteinExistence type="predicted"/>
<protein>
    <submittedName>
        <fullName evidence="1">Uncharacterized protein</fullName>
    </submittedName>
</protein>
<comment type="caution">
    <text evidence="1">The sequence shown here is derived from an EMBL/GenBank/DDBJ whole genome shotgun (WGS) entry which is preliminary data.</text>
</comment>
<name>A0A2P5G1A4_TREOI</name>
<dbReference type="Proteomes" id="UP000237000">
    <property type="component" value="Unassembled WGS sequence"/>
</dbReference>
<reference evidence="2" key="1">
    <citation type="submission" date="2016-06" db="EMBL/GenBank/DDBJ databases">
        <title>Parallel loss of symbiosis genes in relatives of nitrogen-fixing non-legume Parasponia.</title>
        <authorList>
            <person name="Van Velzen R."/>
            <person name="Holmer R."/>
            <person name="Bu F."/>
            <person name="Rutten L."/>
            <person name="Van Zeijl A."/>
            <person name="Liu W."/>
            <person name="Santuari L."/>
            <person name="Cao Q."/>
            <person name="Sharma T."/>
            <person name="Shen D."/>
            <person name="Roswanjaya Y."/>
            <person name="Wardhani T."/>
            <person name="Kalhor M.S."/>
            <person name="Jansen J."/>
            <person name="Van den Hoogen J."/>
            <person name="Gungor B."/>
            <person name="Hartog M."/>
            <person name="Hontelez J."/>
            <person name="Verver J."/>
            <person name="Yang W.-C."/>
            <person name="Schijlen E."/>
            <person name="Repin R."/>
            <person name="Schilthuizen M."/>
            <person name="Schranz E."/>
            <person name="Heidstra R."/>
            <person name="Miyata K."/>
            <person name="Fedorova E."/>
            <person name="Kohlen W."/>
            <person name="Bisseling T."/>
            <person name="Smit S."/>
            <person name="Geurts R."/>
        </authorList>
    </citation>
    <scope>NUCLEOTIDE SEQUENCE [LARGE SCALE GENOMIC DNA]</scope>
    <source>
        <strain evidence="2">cv. RG33-2</strain>
    </source>
</reference>
<keyword evidence="2" id="KW-1185">Reference proteome</keyword>